<name>A0A8D9M0G9_BRACM</name>
<sequence length="95" mass="10827">MRTFLRLQLSRSIHFQNVAVEATEKELRQSVHLAGDVTLASVRIKNIVRFTILRNINDNHLPAPISTHVIWLFSGPKNESSHTRSVEKVVLTRVS</sequence>
<evidence type="ECO:0000313" key="1">
    <source>
        <dbReference type="EMBL" id="CAG7893932.1"/>
    </source>
</evidence>
<proteinExistence type="predicted"/>
<gene>
    <name evidence="1" type="ORF">BRAPAZ1V2_A02P28840.2</name>
</gene>
<dbReference type="Proteomes" id="UP000694005">
    <property type="component" value="Chromosome A02"/>
</dbReference>
<evidence type="ECO:0000313" key="2">
    <source>
        <dbReference type="Proteomes" id="UP000694005"/>
    </source>
</evidence>
<accession>A0A8D9M0G9</accession>
<reference evidence="1 2" key="1">
    <citation type="submission" date="2021-07" db="EMBL/GenBank/DDBJ databases">
        <authorList>
            <consortium name="Genoscope - CEA"/>
            <person name="William W."/>
        </authorList>
    </citation>
    <scope>NUCLEOTIDE SEQUENCE [LARGE SCALE GENOMIC DNA]</scope>
</reference>
<dbReference type="EMBL" id="LS974618">
    <property type="protein sequence ID" value="CAG7893932.1"/>
    <property type="molecule type" value="Genomic_DNA"/>
</dbReference>
<protein>
    <submittedName>
        <fullName evidence="1">Uncharacterized protein</fullName>
    </submittedName>
</protein>
<dbReference type="Gramene" id="A02p28840.2_BraZ1">
    <property type="protein sequence ID" value="A02p28840.2_BraZ1.CDS"/>
    <property type="gene ID" value="A02g28840.2_BraZ1"/>
</dbReference>
<organism evidence="1 2">
    <name type="scientific">Brassica campestris</name>
    <name type="common">Field mustard</name>
    <dbReference type="NCBI Taxonomy" id="3711"/>
    <lineage>
        <taxon>Eukaryota</taxon>
        <taxon>Viridiplantae</taxon>
        <taxon>Streptophyta</taxon>
        <taxon>Embryophyta</taxon>
        <taxon>Tracheophyta</taxon>
        <taxon>Spermatophyta</taxon>
        <taxon>Magnoliopsida</taxon>
        <taxon>eudicotyledons</taxon>
        <taxon>Gunneridae</taxon>
        <taxon>Pentapetalae</taxon>
        <taxon>rosids</taxon>
        <taxon>malvids</taxon>
        <taxon>Brassicales</taxon>
        <taxon>Brassicaceae</taxon>
        <taxon>Brassiceae</taxon>
        <taxon>Brassica</taxon>
    </lineage>
</organism>
<dbReference type="AlphaFoldDB" id="A0A8D9M0G9"/>